<dbReference type="GO" id="GO:0010181">
    <property type="term" value="F:FMN binding"/>
    <property type="evidence" value="ECO:0007669"/>
    <property type="project" value="TreeGrafter"/>
</dbReference>
<evidence type="ECO:0000313" key="3">
    <source>
        <dbReference type="EMBL" id="AOR74319.1"/>
    </source>
</evidence>
<dbReference type="PANTHER" id="PTHR47307:SF1">
    <property type="entry name" value="GLUTATHIONE-REGULATED POTASSIUM-EFFLUX SYSTEM ANCILLARY PROTEIN KEFG"/>
    <property type="match status" value="1"/>
</dbReference>
<name>A0A1D7ZWT3_LIMFE</name>
<dbReference type="PANTHER" id="PTHR47307">
    <property type="entry name" value="GLUTATHIONE-REGULATED POTASSIUM-EFFLUX SYSTEM ANCILLARY PROTEIN KEFG"/>
    <property type="match status" value="1"/>
</dbReference>
<sequence length="225" mass="25019">MMKTLVVMGHPDVATSSTQGFFKHAAKQEAGVTWHPLVAPFDRGAERALLWAADRIIFEFPLYWYSVPAVMKAWLDEVFDDDLLGAAGDRLAGKELGLVVNTGRALKDFAPGQGQSFTLAELLRPLQALANETKMTYLTPLVVGQFAYLTERERQELLVNYRQYLTAPRPGHLADQAAWLASRLRKLAEQHPDRAPGYLGLAAVLEDNTDQLSDLRLNLDLLGDD</sequence>
<dbReference type="InterPro" id="IPR029039">
    <property type="entry name" value="Flavoprotein-like_sf"/>
</dbReference>
<dbReference type="GO" id="GO:0009055">
    <property type="term" value="F:electron transfer activity"/>
    <property type="evidence" value="ECO:0007669"/>
    <property type="project" value="TreeGrafter"/>
</dbReference>
<dbReference type="EMBL" id="CP017151">
    <property type="protein sequence ID" value="AOR74319.1"/>
    <property type="molecule type" value="Genomic_DNA"/>
</dbReference>
<accession>A0A1D7ZWT3</accession>
<feature type="domain" description="Flavodoxin-like fold" evidence="2">
    <location>
        <begin position="2"/>
        <end position="164"/>
    </location>
</feature>
<dbReference type="Proteomes" id="UP000094714">
    <property type="component" value="Chromosome"/>
</dbReference>
<evidence type="ECO:0000313" key="4">
    <source>
        <dbReference type="Proteomes" id="UP000094714"/>
    </source>
</evidence>
<reference evidence="3 4" key="1">
    <citation type="submission" date="2016-09" db="EMBL/GenBank/DDBJ databases">
        <title>Genome Sequence of the Lactobacillus fermentum strain NCC2970 (CNCM I-5068).</title>
        <authorList>
            <person name="Barretto C."/>
            <person name="Ngom-Bru C."/>
            <person name="Genevaz A."/>
            <person name="Fournier C."/>
            <person name="Moine D."/>
            <person name="Kassam M."/>
            <person name="Iltis A."/>
            <person name="Sagory-Zalkind P."/>
            <person name="Faucherand G."/>
            <person name="Descombes P."/>
            <person name="Duboux S."/>
        </authorList>
    </citation>
    <scope>NUCLEOTIDE SEQUENCE [LARGE SCALE GENOMIC DNA]</scope>
    <source>
        <strain evidence="3 4">NCC2970</strain>
    </source>
</reference>
<dbReference type="Pfam" id="PF02525">
    <property type="entry name" value="Flavodoxin_2"/>
    <property type="match status" value="1"/>
</dbReference>
<dbReference type="PATRIC" id="fig|1613.112.peg.896"/>
<dbReference type="AlphaFoldDB" id="A0A1D7ZWT3"/>
<organism evidence="3 4">
    <name type="scientific">Limosilactobacillus fermentum</name>
    <name type="common">Lactobacillus fermentum</name>
    <dbReference type="NCBI Taxonomy" id="1613"/>
    <lineage>
        <taxon>Bacteria</taxon>
        <taxon>Bacillati</taxon>
        <taxon>Bacillota</taxon>
        <taxon>Bacilli</taxon>
        <taxon>Lactobacillales</taxon>
        <taxon>Lactobacillaceae</taxon>
        <taxon>Limosilactobacillus</taxon>
    </lineage>
</organism>
<dbReference type="Gene3D" id="3.40.50.360">
    <property type="match status" value="1"/>
</dbReference>
<evidence type="ECO:0000256" key="1">
    <source>
        <dbReference type="ARBA" id="ARBA00023002"/>
    </source>
</evidence>
<dbReference type="InterPro" id="IPR003680">
    <property type="entry name" value="Flavodoxin_fold"/>
</dbReference>
<dbReference type="GO" id="GO:0003955">
    <property type="term" value="F:NAD(P)H dehydrogenase (quinone) activity"/>
    <property type="evidence" value="ECO:0007669"/>
    <property type="project" value="TreeGrafter"/>
</dbReference>
<proteinExistence type="predicted"/>
<keyword evidence="1" id="KW-0560">Oxidoreductase</keyword>
<gene>
    <name evidence="3" type="ORF">LACFE_CDS0857</name>
</gene>
<dbReference type="InterPro" id="IPR046980">
    <property type="entry name" value="KefG/KefF"/>
</dbReference>
<evidence type="ECO:0000259" key="2">
    <source>
        <dbReference type="Pfam" id="PF02525"/>
    </source>
</evidence>
<protein>
    <submittedName>
        <fullName evidence="3">NAD(P)H oxidoreductase</fullName>
    </submittedName>
</protein>
<dbReference type="SUPFAM" id="SSF52218">
    <property type="entry name" value="Flavoproteins"/>
    <property type="match status" value="1"/>
</dbReference>